<keyword evidence="4" id="KW-1185">Reference proteome</keyword>
<dbReference type="eggNOG" id="COG3773">
    <property type="taxonomic scope" value="Bacteria"/>
</dbReference>
<accession>I2B7B9</accession>
<dbReference type="KEGG" id="ebt:EBL_c13200"/>
<feature type="chain" id="PRO_5003655289" description="Cell wall hydrolase SleB domain-containing protein" evidence="1">
    <location>
        <begin position="24"/>
        <end position="193"/>
    </location>
</feature>
<feature type="domain" description="Cell wall hydrolase SleB" evidence="2">
    <location>
        <begin position="76"/>
        <end position="189"/>
    </location>
</feature>
<evidence type="ECO:0000256" key="1">
    <source>
        <dbReference type="SAM" id="SignalP"/>
    </source>
</evidence>
<dbReference type="Proteomes" id="UP000001955">
    <property type="component" value="Chromosome"/>
</dbReference>
<sequence length="193" mass="22037">MRKITPLLMCVVISLFATSTAWSQTSSPTTESEITKHLAQVATDLYLTEPQQLGLSDQEEKNINCMIENVFMEARGEDNHGKLLVANVVMNRVKHDNWPSTICGVVHQPSQFSWTAHKSGRQTFKRAKRNITPEYRNAVSTALYATLFQEKPVTDATYFYAPAVVKNPPSWSRSKKFKLVEKHQNHYFFKQVS</sequence>
<dbReference type="AlphaFoldDB" id="I2B7B9"/>
<protein>
    <recommendedName>
        <fullName evidence="2">Cell wall hydrolase SleB domain-containing protein</fullName>
    </recommendedName>
</protein>
<evidence type="ECO:0000259" key="2">
    <source>
        <dbReference type="Pfam" id="PF07486"/>
    </source>
</evidence>
<dbReference type="Gene3D" id="1.10.10.2520">
    <property type="entry name" value="Cell wall hydrolase SleB, domain 1"/>
    <property type="match status" value="1"/>
</dbReference>
<organism evidence="3 4">
    <name type="scientific">Shimwellia blattae (strain ATCC 29907 / DSM 4481 / JCM 1650 / NBRC 105725 / CDC 9005-74)</name>
    <name type="common">Escherichia blattae</name>
    <dbReference type="NCBI Taxonomy" id="630626"/>
    <lineage>
        <taxon>Bacteria</taxon>
        <taxon>Pseudomonadati</taxon>
        <taxon>Pseudomonadota</taxon>
        <taxon>Gammaproteobacteria</taxon>
        <taxon>Enterobacterales</taxon>
        <taxon>Enterobacteriaceae</taxon>
        <taxon>Shimwellia</taxon>
    </lineage>
</organism>
<reference evidence="3 4" key="1">
    <citation type="journal article" date="2012" name="J. Bacteriol.">
        <title>Complete genome sequence of the B12-producing Shimwellia blattae strain DSM 4481, isolated from a cockroach.</title>
        <authorList>
            <person name="Brzuszkiewicz E."/>
            <person name="Waschkowitz T."/>
            <person name="Wiezer A."/>
            <person name="Daniel R."/>
        </authorList>
    </citation>
    <scope>NUCLEOTIDE SEQUENCE [LARGE SCALE GENOMIC DNA]</scope>
    <source>
        <strain evidence="4">ATCC 29907 / DSM 4481 / JCM 1650 / NBRC 105725 / CDC 9005-74</strain>
    </source>
</reference>
<dbReference type="RefSeq" id="WP_014715931.1">
    <property type="nucleotide sequence ID" value="NC_017910.1"/>
</dbReference>
<evidence type="ECO:0000313" key="3">
    <source>
        <dbReference type="EMBL" id="AFJ46423.1"/>
    </source>
</evidence>
<dbReference type="Pfam" id="PF07486">
    <property type="entry name" value="Hydrolase_2"/>
    <property type="match status" value="1"/>
</dbReference>
<dbReference type="GO" id="GO:0016787">
    <property type="term" value="F:hydrolase activity"/>
    <property type="evidence" value="ECO:0007669"/>
    <property type="project" value="InterPro"/>
</dbReference>
<feature type="signal peptide" evidence="1">
    <location>
        <begin position="1"/>
        <end position="23"/>
    </location>
</feature>
<dbReference type="InterPro" id="IPR011105">
    <property type="entry name" value="Cell_wall_hydrolase_SleB"/>
</dbReference>
<name>I2B7B9_SHIBC</name>
<dbReference type="InterPro" id="IPR042047">
    <property type="entry name" value="SleB_dom1"/>
</dbReference>
<evidence type="ECO:0000313" key="4">
    <source>
        <dbReference type="Proteomes" id="UP000001955"/>
    </source>
</evidence>
<keyword evidence="1" id="KW-0732">Signal</keyword>
<dbReference type="STRING" id="630626.EBL_c13200"/>
<gene>
    <name evidence="3" type="ordered locus">EBL_c13200</name>
</gene>
<dbReference type="EMBL" id="CP001560">
    <property type="protein sequence ID" value="AFJ46423.1"/>
    <property type="molecule type" value="Genomic_DNA"/>
</dbReference>
<dbReference type="HOGENOM" id="CLU_053345_2_1_6"/>
<proteinExistence type="predicted"/>